<gene>
    <name evidence="1" type="ORF">J2W69_000516</name>
</gene>
<dbReference type="RefSeq" id="WP_310274262.1">
    <property type="nucleotide sequence ID" value="NZ_JAVDWR010000001.1"/>
</dbReference>
<organism evidence="1 2">
    <name type="scientific">Rheinheimera soli</name>
    <dbReference type="NCBI Taxonomy" id="443616"/>
    <lineage>
        <taxon>Bacteria</taxon>
        <taxon>Pseudomonadati</taxon>
        <taxon>Pseudomonadota</taxon>
        <taxon>Gammaproteobacteria</taxon>
        <taxon>Chromatiales</taxon>
        <taxon>Chromatiaceae</taxon>
        <taxon>Rheinheimera</taxon>
    </lineage>
</organism>
<accession>A0ABU1VV50</accession>
<name>A0ABU1VV50_9GAMM</name>
<sequence length="109" mass="12810">MKSIPERDWKRIRDLKDELLNVACEQIFQRVEKLSADRAGQQHQSYLQLYKLIEKEDEKIAKMFNDLKRSNAFFKIAALKHYGVLTDAQMALFSEETQAVVKDLCQFGR</sequence>
<comment type="caution">
    <text evidence="1">The sequence shown here is derived from an EMBL/GenBank/DDBJ whole genome shotgun (WGS) entry which is preliminary data.</text>
</comment>
<evidence type="ECO:0000313" key="2">
    <source>
        <dbReference type="Proteomes" id="UP001257909"/>
    </source>
</evidence>
<proteinExistence type="predicted"/>
<dbReference type="EMBL" id="JAVDWR010000001">
    <property type="protein sequence ID" value="MDR7119601.1"/>
    <property type="molecule type" value="Genomic_DNA"/>
</dbReference>
<reference evidence="1 2" key="1">
    <citation type="submission" date="2023-07" db="EMBL/GenBank/DDBJ databases">
        <title>Sorghum-associated microbial communities from plants grown in Nebraska, USA.</title>
        <authorList>
            <person name="Schachtman D."/>
        </authorList>
    </citation>
    <scope>NUCLEOTIDE SEQUENCE [LARGE SCALE GENOMIC DNA]</scope>
    <source>
        <strain evidence="1 2">4138</strain>
    </source>
</reference>
<dbReference type="Proteomes" id="UP001257909">
    <property type="component" value="Unassembled WGS sequence"/>
</dbReference>
<protein>
    <submittedName>
        <fullName evidence="1">Stress response protein SCP2</fullName>
    </submittedName>
</protein>
<evidence type="ECO:0000313" key="1">
    <source>
        <dbReference type="EMBL" id="MDR7119601.1"/>
    </source>
</evidence>
<keyword evidence="2" id="KW-1185">Reference proteome</keyword>